<dbReference type="Proteomes" id="UP001314229">
    <property type="component" value="Unassembled WGS sequence"/>
</dbReference>
<reference evidence="2 3" key="1">
    <citation type="submission" date="2024-01" db="EMBL/GenBank/DDBJ databases">
        <authorList>
            <person name="Alioto T."/>
            <person name="Alioto T."/>
            <person name="Gomez Garrido J."/>
        </authorList>
    </citation>
    <scope>NUCLEOTIDE SEQUENCE [LARGE SCALE GENOMIC DNA]</scope>
</reference>
<proteinExistence type="predicted"/>
<keyword evidence="3" id="KW-1185">Reference proteome</keyword>
<dbReference type="EMBL" id="CAWUFR010000244">
    <property type="protein sequence ID" value="CAK6974025.1"/>
    <property type="molecule type" value="Genomic_DNA"/>
</dbReference>
<gene>
    <name evidence="2" type="ORF">FSCOSCO3_A003469</name>
</gene>
<comment type="caution">
    <text evidence="2">The sequence shown here is derived from an EMBL/GenBank/DDBJ whole genome shotgun (WGS) entry which is preliminary data.</text>
</comment>
<evidence type="ECO:0000313" key="3">
    <source>
        <dbReference type="Proteomes" id="UP001314229"/>
    </source>
</evidence>
<name>A0AAV1PRS6_SCOSC</name>
<organism evidence="2 3">
    <name type="scientific">Scomber scombrus</name>
    <name type="common">Atlantic mackerel</name>
    <name type="synonym">Scomber vernalis</name>
    <dbReference type="NCBI Taxonomy" id="13677"/>
    <lineage>
        <taxon>Eukaryota</taxon>
        <taxon>Metazoa</taxon>
        <taxon>Chordata</taxon>
        <taxon>Craniata</taxon>
        <taxon>Vertebrata</taxon>
        <taxon>Euteleostomi</taxon>
        <taxon>Actinopterygii</taxon>
        <taxon>Neopterygii</taxon>
        <taxon>Teleostei</taxon>
        <taxon>Neoteleostei</taxon>
        <taxon>Acanthomorphata</taxon>
        <taxon>Pelagiaria</taxon>
        <taxon>Scombriformes</taxon>
        <taxon>Scombridae</taxon>
        <taxon>Scomber</taxon>
    </lineage>
</organism>
<evidence type="ECO:0000256" key="1">
    <source>
        <dbReference type="SAM" id="MobiDB-lite"/>
    </source>
</evidence>
<dbReference type="AlphaFoldDB" id="A0AAV1PRS6"/>
<dbReference type="PANTHER" id="PTHR45913">
    <property type="entry name" value="EPM2A-INTERACTING PROTEIN 1"/>
    <property type="match status" value="1"/>
</dbReference>
<dbReference type="PANTHER" id="PTHR45913:SF19">
    <property type="entry name" value="LOW QUALITY PROTEIN: ZINC FINGER BED DOMAIN-CONTAINING PROTEIN 5-LIKE"/>
    <property type="match status" value="1"/>
</dbReference>
<sequence>MDKYLRPSTSSSDAKPKPAKRKYDNSYLELGFIENSDGRPKWVVFLQVLANEAMKPAKLKRHLITKHPEFKDKRKYFLWRKSEEYMQKTRLVNLATTSEKAQRASYLVAQRIAKSKIQIKAQSALNRGKKRSSEVYNQLIIPTARGQCHKSGLYHDRKRK</sequence>
<feature type="region of interest" description="Disordered" evidence="1">
    <location>
        <begin position="1"/>
        <end position="21"/>
    </location>
</feature>
<evidence type="ECO:0000313" key="2">
    <source>
        <dbReference type="EMBL" id="CAK6974025.1"/>
    </source>
</evidence>
<accession>A0AAV1PRS6</accession>
<protein>
    <submittedName>
        <fullName evidence="2">Zinc finger BED domain-containing protein 5-like</fullName>
    </submittedName>
</protein>